<feature type="transmembrane region" description="Helical" evidence="6">
    <location>
        <begin position="43"/>
        <end position="65"/>
    </location>
</feature>
<feature type="transmembrane region" description="Helical" evidence="6">
    <location>
        <begin position="176"/>
        <end position="195"/>
    </location>
</feature>
<feature type="transmembrane region" description="Helical" evidence="6">
    <location>
        <begin position="86"/>
        <end position="106"/>
    </location>
</feature>
<proteinExistence type="predicted"/>
<feature type="transmembrane region" description="Helical" evidence="6">
    <location>
        <begin position="143"/>
        <end position="164"/>
    </location>
</feature>
<dbReference type="Pfam" id="PF01943">
    <property type="entry name" value="Polysacc_synt"/>
    <property type="match status" value="1"/>
</dbReference>
<dbReference type="PANTHER" id="PTHR30250:SF11">
    <property type="entry name" value="O-ANTIGEN TRANSPORTER-RELATED"/>
    <property type="match status" value="1"/>
</dbReference>
<reference evidence="7 8" key="1">
    <citation type="submission" date="2018-06" db="EMBL/GenBank/DDBJ databases">
        <title>The draft genome sequence of Crocinitomix sp. SM1701.</title>
        <authorList>
            <person name="Zhang X."/>
        </authorList>
    </citation>
    <scope>NUCLEOTIDE SEQUENCE [LARGE SCALE GENOMIC DNA]</scope>
    <source>
        <strain evidence="7 8">SM1701</strain>
    </source>
</reference>
<feature type="transmembrane region" description="Helical" evidence="6">
    <location>
        <begin position="112"/>
        <end position="131"/>
    </location>
</feature>
<evidence type="ECO:0000256" key="6">
    <source>
        <dbReference type="SAM" id="Phobius"/>
    </source>
</evidence>
<keyword evidence="2" id="KW-1003">Cell membrane</keyword>
<sequence>MQKKFLFNLALILLLNVIVKPFYILGIDAEVQNQVGTAQYGLYFSLLNLSFLFNMFLDFGIVNYNTRNIAQHPNLLSSYFSKLSSIRILLFGFYLSILLLVGFFIGYKPDQLYLLLLLAINQCIVASIQFLRSNITGLHWFKTEAMLSVLDRLLLIIFCSLLLWSNLFSQHITIEWFIYAQMLAYTLTFFTALFVLKNEIKPFHFKLSKTITTSLLKQSFPYALLIFLMFIYNRIDSIMLERILPNGEIQAGIYAQGFRYLDAINMFALLFAGLLLPIYARLLKQKESIYQMVEIPIRLLIGGSLIISITCFYHAEFIMGLRYQHFVVESALPFAILILSFIPISFTYIFGTALTANGSLKALNWMAIAGVILNISLNLIFIPKLEAYGAAIATLITQFFTALVQIIIAYKIFQFKINTKLLFGMVGFTFLLWGINSDYIFHYQYAAPRFILTLMGSIFGLFFFRIIKISTLIQFLKKAFKEKSVKES</sequence>
<name>A0A2W1N3T6_9FLAO</name>
<keyword evidence="4 6" id="KW-1133">Transmembrane helix</keyword>
<comment type="subcellular location">
    <subcellularLocation>
        <location evidence="1">Cell membrane</location>
        <topology evidence="1">Multi-pass membrane protein</topology>
    </subcellularLocation>
</comment>
<feature type="transmembrane region" description="Helical" evidence="6">
    <location>
        <begin position="295"/>
        <end position="315"/>
    </location>
</feature>
<feature type="transmembrane region" description="Helical" evidence="6">
    <location>
        <begin position="263"/>
        <end position="283"/>
    </location>
</feature>
<dbReference type="InterPro" id="IPR050833">
    <property type="entry name" value="Poly_Biosynth_Transport"/>
</dbReference>
<dbReference type="Proteomes" id="UP000249248">
    <property type="component" value="Unassembled WGS sequence"/>
</dbReference>
<keyword evidence="8" id="KW-1185">Reference proteome</keyword>
<feature type="transmembrane region" description="Helical" evidence="6">
    <location>
        <begin position="362"/>
        <end position="382"/>
    </location>
</feature>
<feature type="transmembrane region" description="Helical" evidence="6">
    <location>
        <begin position="447"/>
        <end position="467"/>
    </location>
</feature>
<accession>A0A2W1N3T6</accession>
<organism evidence="7 8">
    <name type="scientific">Putridiphycobacter roseus</name>
    <dbReference type="NCBI Taxonomy" id="2219161"/>
    <lineage>
        <taxon>Bacteria</taxon>
        <taxon>Pseudomonadati</taxon>
        <taxon>Bacteroidota</taxon>
        <taxon>Flavobacteriia</taxon>
        <taxon>Flavobacteriales</taxon>
        <taxon>Crocinitomicaceae</taxon>
        <taxon>Putridiphycobacter</taxon>
    </lineage>
</organism>
<keyword evidence="5 6" id="KW-0472">Membrane</keyword>
<dbReference type="PANTHER" id="PTHR30250">
    <property type="entry name" value="PST FAMILY PREDICTED COLANIC ACID TRANSPORTER"/>
    <property type="match status" value="1"/>
</dbReference>
<evidence type="ECO:0000256" key="2">
    <source>
        <dbReference type="ARBA" id="ARBA00022475"/>
    </source>
</evidence>
<dbReference type="RefSeq" id="WP_111061404.1">
    <property type="nucleotide sequence ID" value="NZ_JBHUCU010000007.1"/>
</dbReference>
<evidence type="ECO:0000313" key="7">
    <source>
        <dbReference type="EMBL" id="PZE18504.1"/>
    </source>
</evidence>
<dbReference type="InterPro" id="IPR002797">
    <property type="entry name" value="Polysacc_synth"/>
</dbReference>
<evidence type="ECO:0000256" key="3">
    <source>
        <dbReference type="ARBA" id="ARBA00022692"/>
    </source>
</evidence>
<feature type="transmembrane region" description="Helical" evidence="6">
    <location>
        <begin position="421"/>
        <end position="441"/>
    </location>
</feature>
<dbReference type="AlphaFoldDB" id="A0A2W1N3T6"/>
<dbReference type="EMBL" id="QKSB01000001">
    <property type="protein sequence ID" value="PZE18504.1"/>
    <property type="molecule type" value="Genomic_DNA"/>
</dbReference>
<evidence type="ECO:0000256" key="5">
    <source>
        <dbReference type="ARBA" id="ARBA00023136"/>
    </source>
</evidence>
<evidence type="ECO:0000313" key="8">
    <source>
        <dbReference type="Proteomes" id="UP000249248"/>
    </source>
</evidence>
<dbReference type="GO" id="GO:0005886">
    <property type="term" value="C:plasma membrane"/>
    <property type="evidence" value="ECO:0007669"/>
    <property type="project" value="UniProtKB-SubCell"/>
</dbReference>
<keyword evidence="3 6" id="KW-0812">Transmembrane</keyword>
<dbReference type="OrthoDB" id="925916at2"/>
<feature type="transmembrane region" description="Helical" evidence="6">
    <location>
        <begin position="330"/>
        <end position="350"/>
    </location>
</feature>
<evidence type="ECO:0000256" key="1">
    <source>
        <dbReference type="ARBA" id="ARBA00004651"/>
    </source>
</evidence>
<feature type="transmembrane region" description="Helical" evidence="6">
    <location>
        <begin position="215"/>
        <end position="235"/>
    </location>
</feature>
<evidence type="ECO:0000256" key="4">
    <source>
        <dbReference type="ARBA" id="ARBA00022989"/>
    </source>
</evidence>
<gene>
    <name evidence="7" type="ORF">DNU06_01330</name>
</gene>
<comment type="caution">
    <text evidence="7">The sequence shown here is derived from an EMBL/GenBank/DDBJ whole genome shotgun (WGS) entry which is preliminary data.</text>
</comment>
<protein>
    <submittedName>
        <fullName evidence="7">Uncharacterized protein</fullName>
    </submittedName>
</protein>
<feature type="transmembrane region" description="Helical" evidence="6">
    <location>
        <begin position="388"/>
        <end position="409"/>
    </location>
</feature>